<protein>
    <recommendedName>
        <fullName evidence="9">4-hydroxy-tetrahydrodipicolinate reductase</fullName>
        <ecNumber evidence="9">1.17.1.8</ecNumber>
    </recommendedName>
</protein>
<keyword evidence="6 12" id="KW-0560">Oxidoreductase</keyword>
<dbReference type="EC" id="1.17.1.8" evidence="9"/>
<dbReference type="Gene3D" id="3.40.50.720">
    <property type="entry name" value="NAD(P)-binding Rossmann-like Domain"/>
    <property type="match status" value="1"/>
</dbReference>
<dbReference type="InterPro" id="IPR023940">
    <property type="entry name" value="DHDPR_bac"/>
</dbReference>
<dbReference type="Proteomes" id="UP000315498">
    <property type="component" value="Unassembled WGS sequence"/>
</dbReference>
<dbReference type="InterPro" id="IPR022663">
    <property type="entry name" value="DapB_C"/>
</dbReference>
<organism evidence="12 13">
    <name type="scientific">SAR86 cluster bacterium</name>
    <dbReference type="NCBI Taxonomy" id="2030880"/>
    <lineage>
        <taxon>Bacteria</taxon>
        <taxon>Pseudomonadati</taxon>
        <taxon>Pseudomonadota</taxon>
        <taxon>Gammaproteobacteria</taxon>
        <taxon>SAR86 cluster</taxon>
    </lineage>
</organism>
<evidence type="ECO:0000259" key="11">
    <source>
        <dbReference type="Pfam" id="PF05173"/>
    </source>
</evidence>
<evidence type="ECO:0000256" key="4">
    <source>
        <dbReference type="ARBA" id="ARBA00022857"/>
    </source>
</evidence>
<keyword evidence="3" id="KW-0028">Amino-acid biosynthesis</keyword>
<dbReference type="GO" id="GO:0009089">
    <property type="term" value="P:lysine biosynthetic process via diaminopimelate"/>
    <property type="evidence" value="ECO:0007669"/>
    <property type="project" value="UniProtKB-UniRule"/>
</dbReference>
<keyword evidence="8" id="KW-0457">Lysine biosynthesis</keyword>
<evidence type="ECO:0000256" key="5">
    <source>
        <dbReference type="ARBA" id="ARBA00022915"/>
    </source>
</evidence>
<evidence type="ECO:0000256" key="7">
    <source>
        <dbReference type="ARBA" id="ARBA00023027"/>
    </source>
</evidence>
<dbReference type="NCBIfam" id="TIGR00036">
    <property type="entry name" value="dapB"/>
    <property type="match status" value="1"/>
</dbReference>
<evidence type="ECO:0000256" key="9">
    <source>
        <dbReference type="NCBIfam" id="TIGR00036"/>
    </source>
</evidence>
<evidence type="ECO:0000256" key="6">
    <source>
        <dbReference type="ARBA" id="ARBA00023002"/>
    </source>
</evidence>
<comment type="similarity">
    <text evidence="1">Belongs to the DapB family.</text>
</comment>
<feature type="domain" description="Dihydrodipicolinate reductase N-terminal" evidence="10">
    <location>
        <begin position="35"/>
        <end position="93"/>
    </location>
</feature>
<dbReference type="EMBL" id="SHBG01000031">
    <property type="protein sequence ID" value="RZO23955.1"/>
    <property type="molecule type" value="Genomic_DNA"/>
</dbReference>
<sequence length="217" mass="24130">MLKVFINGSSGKVGTSLSRIVNQKNDLYVNNKDISSADVVIDFSHPDSTTQIIQQCSSNKIPLIIGTTGLKKNILNEIKKASELIPIVLASNMSIGINQLKINLEKYLQNIENVTTCVIEETHHAKKIDKPSGTAIEINNFIKEFDKKKNISSIKTASIRKGDIFGIHKITFQNKENPCVFKHQTLSRDVYANGALRCVLKISNKSPGLYNFEDVIN</sequence>
<accession>A0A520MRV8</accession>
<evidence type="ECO:0000256" key="1">
    <source>
        <dbReference type="ARBA" id="ARBA00006642"/>
    </source>
</evidence>
<dbReference type="Pfam" id="PF01113">
    <property type="entry name" value="DapB_N"/>
    <property type="match status" value="1"/>
</dbReference>
<evidence type="ECO:0000259" key="10">
    <source>
        <dbReference type="Pfam" id="PF01113"/>
    </source>
</evidence>
<comment type="caution">
    <text evidence="12">The sequence shown here is derived from an EMBL/GenBank/DDBJ whole genome shotgun (WGS) entry which is preliminary data.</text>
</comment>
<evidence type="ECO:0000256" key="8">
    <source>
        <dbReference type="ARBA" id="ARBA00023154"/>
    </source>
</evidence>
<evidence type="ECO:0000256" key="3">
    <source>
        <dbReference type="ARBA" id="ARBA00022605"/>
    </source>
</evidence>
<gene>
    <name evidence="12" type="primary">dapB</name>
    <name evidence="12" type="ORF">EVA94_03175</name>
</gene>
<dbReference type="GO" id="GO:0019877">
    <property type="term" value="P:diaminopimelate biosynthetic process"/>
    <property type="evidence" value="ECO:0007669"/>
    <property type="project" value="UniProtKB-KW"/>
</dbReference>
<evidence type="ECO:0000313" key="12">
    <source>
        <dbReference type="EMBL" id="RZO23955.1"/>
    </source>
</evidence>
<dbReference type="Gene3D" id="3.30.360.10">
    <property type="entry name" value="Dihydrodipicolinate Reductase, domain 2"/>
    <property type="match status" value="1"/>
</dbReference>
<reference evidence="12 13" key="1">
    <citation type="submission" date="2019-02" db="EMBL/GenBank/DDBJ databases">
        <title>Prokaryotic population dynamics and viral predation in marine succession experiment using metagenomics: the confinement effect.</title>
        <authorList>
            <person name="Haro-Moreno J.M."/>
            <person name="Rodriguez-Valera F."/>
            <person name="Lopez-Perez M."/>
        </authorList>
    </citation>
    <scope>NUCLEOTIDE SEQUENCE [LARGE SCALE GENOMIC DNA]</scope>
    <source>
        <strain evidence="12">MED-G161</strain>
    </source>
</reference>
<keyword evidence="2" id="KW-0963">Cytoplasm</keyword>
<dbReference type="InterPro" id="IPR036291">
    <property type="entry name" value="NAD(P)-bd_dom_sf"/>
</dbReference>
<dbReference type="GO" id="GO:0008839">
    <property type="term" value="F:4-hydroxy-tetrahydrodipicolinate reductase"/>
    <property type="evidence" value="ECO:0007669"/>
    <property type="project" value="UniProtKB-UniRule"/>
</dbReference>
<dbReference type="SUPFAM" id="SSF55347">
    <property type="entry name" value="Glyceraldehyde-3-phosphate dehydrogenase-like, C-terminal domain"/>
    <property type="match status" value="1"/>
</dbReference>
<keyword evidence="5" id="KW-0220">Diaminopimelate biosynthesis</keyword>
<dbReference type="PIRSF" id="PIRSF000161">
    <property type="entry name" value="DHPR"/>
    <property type="match status" value="1"/>
</dbReference>
<evidence type="ECO:0000256" key="2">
    <source>
        <dbReference type="ARBA" id="ARBA00022490"/>
    </source>
</evidence>
<dbReference type="PANTHER" id="PTHR20836">
    <property type="entry name" value="DIHYDRODIPICOLINATE REDUCTASE"/>
    <property type="match status" value="1"/>
</dbReference>
<dbReference type="AlphaFoldDB" id="A0A520MRV8"/>
<dbReference type="Pfam" id="PF05173">
    <property type="entry name" value="DapB_C"/>
    <property type="match status" value="1"/>
</dbReference>
<dbReference type="CDD" id="cd02274">
    <property type="entry name" value="DHDPR_N"/>
    <property type="match status" value="1"/>
</dbReference>
<proteinExistence type="inferred from homology"/>
<keyword evidence="7" id="KW-0520">NAD</keyword>
<evidence type="ECO:0000313" key="13">
    <source>
        <dbReference type="Proteomes" id="UP000315498"/>
    </source>
</evidence>
<keyword evidence="4" id="KW-0521">NADP</keyword>
<dbReference type="PANTHER" id="PTHR20836:SF7">
    <property type="entry name" value="4-HYDROXY-TETRAHYDRODIPICOLINATE REDUCTASE"/>
    <property type="match status" value="1"/>
</dbReference>
<dbReference type="GO" id="GO:0005829">
    <property type="term" value="C:cytosol"/>
    <property type="evidence" value="ECO:0007669"/>
    <property type="project" value="TreeGrafter"/>
</dbReference>
<dbReference type="InterPro" id="IPR000846">
    <property type="entry name" value="DapB_N"/>
</dbReference>
<name>A0A520MRV8_9GAMM</name>
<feature type="domain" description="Dihydrodipicolinate reductase C-terminal" evidence="11">
    <location>
        <begin position="104"/>
        <end position="216"/>
    </location>
</feature>
<dbReference type="SUPFAM" id="SSF51735">
    <property type="entry name" value="NAD(P)-binding Rossmann-fold domains"/>
    <property type="match status" value="1"/>
</dbReference>